<protein>
    <submittedName>
        <fullName evidence="3">BCLAF1 and THRAP3 family member 3</fullName>
    </submittedName>
</protein>
<keyword evidence="4" id="KW-1185">Reference proteome</keyword>
<evidence type="ECO:0000256" key="1">
    <source>
        <dbReference type="ARBA" id="ARBA00006481"/>
    </source>
</evidence>
<dbReference type="InterPro" id="IPR029199">
    <property type="entry name" value="THRAP3_BCLAF1"/>
</dbReference>
<dbReference type="GO" id="GO:0016592">
    <property type="term" value="C:mediator complex"/>
    <property type="evidence" value="ECO:0007669"/>
    <property type="project" value="TreeGrafter"/>
</dbReference>
<dbReference type="PANTHER" id="PTHR15268:SF17">
    <property type="entry name" value="BCLAF1 AND THRAP3 FAMILY MEMBER 3"/>
    <property type="match status" value="1"/>
</dbReference>
<evidence type="ECO:0000313" key="3">
    <source>
        <dbReference type="Ensembl" id="ENSSPUP00000024052.1"/>
    </source>
</evidence>
<evidence type="ECO:0000313" key="4">
    <source>
        <dbReference type="Proteomes" id="UP000694392"/>
    </source>
</evidence>
<dbReference type="GeneTree" id="ENSGT00950000183163"/>
<feature type="region of interest" description="Disordered" evidence="2">
    <location>
        <begin position="285"/>
        <end position="330"/>
    </location>
</feature>
<feature type="region of interest" description="Disordered" evidence="2">
    <location>
        <begin position="66"/>
        <end position="120"/>
    </location>
</feature>
<feature type="compositionally biased region" description="Basic and acidic residues" evidence="2">
    <location>
        <begin position="564"/>
        <end position="594"/>
    </location>
</feature>
<reference evidence="3" key="1">
    <citation type="submission" date="2025-08" db="UniProtKB">
        <authorList>
            <consortium name="Ensembl"/>
        </authorList>
    </citation>
    <scope>IDENTIFICATION</scope>
</reference>
<organism evidence="3 4">
    <name type="scientific">Sphenodon punctatus</name>
    <name type="common">Tuatara</name>
    <name type="synonym">Hatteria punctata</name>
    <dbReference type="NCBI Taxonomy" id="8508"/>
    <lineage>
        <taxon>Eukaryota</taxon>
        <taxon>Metazoa</taxon>
        <taxon>Chordata</taxon>
        <taxon>Craniata</taxon>
        <taxon>Vertebrata</taxon>
        <taxon>Euteleostomi</taxon>
        <taxon>Lepidosauria</taxon>
        <taxon>Sphenodontia</taxon>
        <taxon>Sphenodontidae</taxon>
        <taxon>Sphenodon</taxon>
    </lineage>
</organism>
<dbReference type="GO" id="GO:0003712">
    <property type="term" value="F:transcription coregulator activity"/>
    <property type="evidence" value="ECO:0007669"/>
    <property type="project" value="TreeGrafter"/>
</dbReference>
<dbReference type="Proteomes" id="UP000694392">
    <property type="component" value="Unplaced"/>
</dbReference>
<sequence>MVRSRSRSPRWKPRSLSPAFRSPEYHRQKHTPANYDCEYKGFRKDSKEPMPWGVEDGKYEQVNFRFAPHRTIQHRPYERRSPSPNRKRIPLEETYSHKPYKTVSQERSESNRRYHFPPRYPDLPRKECDQSFYTNKIHEKYTQEDFRVARNEKVMKPFRRPLGTSCKFERKWYEDDLRHQRLQEDKYNQSSRSVPEEFMARSTLQKRYPEDRNYREYGHTSKRAKEMERYDAGEIARSSYRKQDRSFPLNHEKAEKRNLYPPVHRPAERKYTKSPVTKIVCDYSNKHHRHPDGKNFLADSRAQKYVKPEDQKSNSHKSARKSKELDYISGEKLRQTEEGHVDVPNKYSSKKGCNACANSHKSDADPRPFDEKKKEGARKEGAFRKKIDSVNNRHDTNHKVSEPKISDGHSRKELLTVKVDMKKTVNKYRAASSHSTERQLSHDLVAVGGKNENFHPIFEHMESVVQSVENSSSKEFTQEIITIIHQVKANYFTSSDLTLHERFSKIQDKQVAYLSETKIHSHPEIHRRIDMTLAELQNKRAMPYESEQSVVRVIEDPNDLRHDIERRRKERLQNEDERGFHADGGGPRDEESHSFSKLQNSHIDGFQKPIRLIKPPFRKFIGKPHMSSYYAAKTNDLFTYGQFGRDVENPGAFRRPLKRNFTDGRFQPHYKSGLVQKGLYIQAKYQRLRSAGIRGFTTNKFREGFLRKGQLRSLTALEP</sequence>
<dbReference type="PANTHER" id="PTHR15268">
    <property type="entry name" value="THRAP3/BCLAF1"/>
    <property type="match status" value="1"/>
</dbReference>
<dbReference type="GO" id="GO:0003677">
    <property type="term" value="F:DNA binding"/>
    <property type="evidence" value="ECO:0007669"/>
    <property type="project" value="TreeGrafter"/>
</dbReference>
<feature type="region of interest" description="Disordered" evidence="2">
    <location>
        <begin position="185"/>
        <end position="204"/>
    </location>
</feature>
<feature type="compositionally biased region" description="Basic and acidic residues" evidence="2">
    <location>
        <begin position="360"/>
        <end position="383"/>
    </location>
</feature>
<dbReference type="AlphaFoldDB" id="A0A8D0HSN4"/>
<proteinExistence type="inferred from homology"/>
<feature type="compositionally biased region" description="Basic and acidic residues" evidence="2">
    <location>
        <begin position="321"/>
        <end position="330"/>
    </location>
</feature>
<feature type="compositionally biased region" description="Basic residues" evidence="2">
    <location>
        <begin position="1"/>
        <end position="13"/>
    </location>
</feature>
<evidence type="ECO:0000256" key="2">
    <source>
        <dbReference type="SAM" id="MobiDB-lite"/>
    </source>
</evidence>
<feature type="region of interest" description="Disordered" evidence="2">
    <location>
        <begin position="355"/>
        <end position="383"/>
    </location>
</feature>
<dbReference type="GO" id="GO:0045944">
    <property type="term" value="P:positive regulation of transcription by RNA polymerase II"/>
    <property type="evidence" value="ECO:0007669"/>
    <property type="project" value="TreeGrafter"/>
</dbReference>
<accession>A0A8D0HSN4</accession>
<reference evidence="3" key="2">
    <citation type="submission" date="2025-09" db="UniProtKB">
        <authorList>
            <consortium name="Ensembl"/>
        </authorList>
    </citation>
    <scope>IDENTIFICATION</scope>
</reference>
<comment type="similarity">
    <text evidence="1">Belongs to the BCLAF1/THRAP3 family.</text>
</comment>
<feature type="region of interest" description="Disordered" evidence="2">
    <location>
        <begin position="1"/>
        <end position="35"/>
    </location>
</feature>
<gene>
    <name evidence="3" type="primary">BCLAF3</name>
</gene>
<name>A0A8D0HSN4_SPHPU</name>
<feature type="region of interest" description="Disordered" evidence="2">
    <location>
        <begin position="564"/>
        <end position="597"/>
    </location>
</feature>
<dbReference type="Pfam" id="PF15440">
    <property type="entry name" value="THRAP3_BCLAF1"/>
    <property type="match status" value="1"/>
</dbReference>
<dbReference type="Ensembl" id="ENSSPUT00000025654.1">
    <property type="protein sequence ID" value="ENSSPUP00000024052.1"/>
    <property type="gene ID" value="ENSSPUG00000018428.1"/>
</dbReference>